<reference evidence="1" key="1">
    <citation type="submission" date="2015-01" db="EMBL/GenBank/DDBJ databases">
        <title>The Genome Sequence of Cladophialophora bantiana CBS 173.52.</title>
        <authorList>
            <consortium name="The Broad Institute Genomics Platform"/>
            <person name="Cuomo C."/>
            <person name="de Hoog S."/>
            <person name="Gorbushina A."/>
            <person name="Stielow B."/>
            <person name="Teixiera M."/>
            <person name="Abouelleil A."/>
            <person name="Chapman S.B."/>
            <person name="Priest M."/>
            <person name="Young S.K."/>
            <person name="Wortman J."/>
            <person name="Nusbaum C."/>
            <person name="Birren B."/>
        </authorList>
    </citation>
    <scope>NUCLEOTIDE SEQUENCE [LARGE SCALE GENOMIC DNA]</scope>
    <source>
        <strain evidence="1">CBS 173.52</strain>
    </source>
</reference>
<dbReference type="VEuPathDB" id="FungiDB:Z519_05559"/>
<dbReference type="AlphaFoldDB" id="A0A0D2HLP4"/>
<evidence type="ECO:0000313" key="1">
    <source>
        <dbReference type="EMBL" id="KIW94243.1"/>
    </source>
</evidence>
<dbReference type="Proteomes" id="UP000053789">
    <property type="component" value="Unassembled WGS sequence"/>
</dbReference>
<sequence>MHPEGERRYEEYYAKSIESYRQDICDPIKMRQDPTLAAGLLLCYTTMVSRSSWTVHLNGAFSLLRSGGWLVNPGGFASEVLTVLGIFDLPTHTIGRRTPSPCIWYNFCRFKRGIESISGIPYTLLDLLSMIEDPDIEDQLWAWTYVEVSTLAQQRMWNATRLAGIISAREYQAQRRSNTAKLMHPHHTTKGYISTGVLIQDIISTFEVIGSEASQESYEYVWNTLLFPLFIAASQARWLSEAQKTLIDKIWTKCFTYDGIMIKYYRAPLDLIHKLWEDNDRTAKQLAQARNVEISLF</sequence>
<dbReference type="OrthoDB" id="4126390at2759"/>
<organism evidence="1 2">
    <name type="scientific">Cladophialophora bantiana (strain ATCC 10958 / CBS 173.52 / CDC B-1940 / NIH 8579)</name>
    <name type="common">Xylohypha bantiana</name>
    <dbReference type="NCBI Taxonomy" id="1442370"/>
    <lineage>
        <taxon>Eukaryota</taxon>
        <taxon>Fungi</taxon>
        <taxon>Dikarya</taxon>
        <taxon>Ascomycota</taxon>
        <taxon>Pezizomycotina</taxon>
        <taxon>Eurotiomycetes</taxon>
        <taxon>Chaetothyriomycetidae</taxon>
        <taxon>Chaetothyriales</taxon>
        <taxon>Herpotrichiellaceae</taxon>
        <taxon>Cladophialophora</taxon>
    </lineage>
</organism>
<evidence type="ECO:0000313" key="2">
    <source>
        <dbReference type="Proteomes" id="UP000053789"/>
    </source>
</evidence>
<accession>A0A0D2HLP4</accession>
<protein>
    <recommendedName>
        <fullName evidence="3">C6 finger domain protein</fullName>
    </recommendedName>
</protein>
<name>A0A0D2HLP4_CLAB1</name>
<dbReference type="RefSeq" id="XP_016620912.1">
    <property type="nucleotide sequence ID" value="XM_016763299.1"/>
</dbReference>
<gene>
    <name evidence="1" type="ORF">Z519_05559</name>
</gene>
<keyword evidence="2" id="KW-1185">Reference proteome</keyword>
<dbReference type="EMBL" id="KN846986">
    <property type="protein sequence ID" value="KIW94243.1"/>
    <property type="molecule type" value="Genomic_DNA"/>
</dbReference>
<dbReference type="GeneID" id="27698487"/>
<dbReference type="HOGENOM" id="CLU_038300_1_0_1"/>
<evidence type="ECO:0008006" key="3">
    <source>
        <dbReference type="Google" id="ProtNLM"/>
    </source>
</evidence>
<proteinExistence type="predicted"/>